<dbReference type="Pfam" id="PF22493">
    <property type="entry name" value="PUF_NOP9"/>
    <property type="match status" value="1"/>
</dbReference>
<dbReference type="SUPFAM" id="SSF48371">
    <property type="entry name" value="ARM repeat"/>
    <property type="match status" value="1"/>
</dbReference>
<dbReference type="GO" id="GO:0000447">
    <property type="term" value="P:endonucleolytic cleavage in ITS1 to separate SSU-rRNA from 5.8S rRNA and LSU-rRNA from tricistronic rRNA transcript (SSU-rRNA, 5.8S rRNA, LSU-rRNA)"/>
    <property type="evidence" value="ECO:0007669"/>
    <property type="project" value="TreeGrafter"/>
</dbReference>
<feature type="region of interest" description="Disordered" evidence="3">
    <location>
        <begin position="1"/>
        <end position="21"/>
    </location>
</feature>
<name>A0AAJ7JIM0_9HYME</name>
<dbReference type="InterPro" id="IPR016024">
    <property type="entry name" value="ARM-type_fold"/>
</dbReference>
<dbReference type="InterPro" id="IPR011989">
    <property type="entry name" value="ARM-like"/>
</dbReference>
<gene>
    <name evidence="5" type="primary">LOC108633118</name>
</gene>
<dbReference type="RefSeq" id="XP_017893619.1">
    <property type="nucleotide sequence ID" value="XM_018038130.2"/>
</dbReference>
<evidence type="ECO:0000313" key="5">
    <source>
        <dbReference type="RefSeq" id="XP_017893619.1"/>
    </source>
</evidence>
<dbReference type="PANTHER" id="PTHR13102">
    <property type="entry name" value="NUCLEOLAR PROTEIN 9"/>
    <property type="match status" value="1"/>
</dbReference>
<dbReference type="Gene3D" id="1.25.10.10">
    <property type="entry name" value="Leucine-rich Repeat Variant"/>
    <property type="match status" value="2"/>
</dbReference>
<dbReference type="GO" id="GO:0030686">
    <property type="term" value="C:90S preribosome"/>
    <property type="evidence" value="ECO:0007669"/>
    <property type="project" value="TreeGrafter"/>
</dbReference>
<dbReference type="InterPro" id="IPR001313">
    <property type="entry name" value="Pumilio_RNA-bd_rpt"/>
</dbReference>
<dbReference type="SMART" id="SM00025">
    <property type="entry name" value="Pumilio"/>
    <property type="match status" value="6"/>
</dbReference>
<accession>A0AAJ7JIM0</accession>
<dbReference type="GeneID" id="108633118"/>
<sequence>MMNDHGNDERGRKRKKKRSRIQMAKKFARKRNYDSDVDSDTYQYMVHVLELMKNDFPTGKERSVFVNNVYEQTVGHEVEYAKNQVGSRILDSLLKYASLETIQRLTDAFNASLRPLCSDRFASHVLQKILLVCADRGNGTEVSESERCRYNDAALKLSRYLINNVEEFAFDTYANHLLRTVFECLGGLIDRPENVDRKKMIFSDRRPVTQEYKELLSRACNVLYNWPRFIEFGQDELTSGLLQSVLYSAKDALPEVAEAYIDKITSTCFQPGKNQEPSNVFDAECSTRLLEACLAVAAPKSFSKIRENYFSGQLKRLSLAVGTNFSVQRLLDHCTMKEDFEEILEELRTCFSEIIDKGHTGVLVSVANTCLRLRAQQGAFLTDLLKALHCESNDRQVRMANCMAGLKTYEQLENSRKENVDAKTSINLHGSLVIQAVLRFNKPIKLVNSLLEMEEEDFVRLLEDPKGSRIVDAFMDSEFIGEKSREKLGKKLKGHWSRLARSTHGSRCLDRIWEWARTNQRILIMEELAAAGESMRSTKSGQIISNKLNVPLFARSQKDWTEAQGREKKTKALFADVIQGGGGGGGSKKRADK</sequence>
<dbReference type="KEGG" id="ccal:108633118"/>
<reference evidence="5" key="1">
    <citation type="submission" date="2025-08" db="UniProtKB">
        <authorList>
            <consortium name="RefSeq"/>
        </authorList>
    </citation>
    <scope>IDENTIFICATION</scope>
    <source>
        <tissue evidence="5">Whole body</tissue>
    </source>
</reference>
<dbReference type="GO" id="GO:0000056">
    <property type="term" value="P:ribosomal small subunit export from nucleus"/>
    <property type="evidence" value="ECO:0007669"/>
    <property type="project" value="TreeGrafter"/>
</dbReference>
<proteinExistence type="predicted"/>
<dbReference type="AlphaFoldDB" id="A0AAJ7JIM0"/>
<dbReference type="GO" id="GO:0003723">
    <property type="term" value="F:RNA binding"/>
    <property type="evidence" value="ECO:0007669"/>
    <property type="project" value="InterPro"/>
</dbReference>
<keyword evidence="4" id="KW-1185">Reference proteome</keyword>
<dbReference type="GO" id="GO:0005730">
    <property type="term" value="C:nucleolus"/>
    <property type="evidence" value="ECO:0007669"/>
    <property type="project" value="TreeGrafter"/>
</dbReference>
<dbReference type="GO" id="GO:0030688">
    <property type="term" value="C:preribosome, small subunit precursor"/>
    <property type="evidence" value="ECO:0007669"/>
    <property type="project" value="TreeGrafter"/>
</dbReference>
<feature type="compositionally biased region" description="Basic and acidic residues" evidence="3">
    <location>
        <begin position="1"/>
        <end position="11"/>
    </location>
</feature>
<evidence type="ECO:0000256" key="1">
    <source>
        <dbReference type="ARBA" id="ARBA00022737"/>
    </source>
</evidence>
<keyword evidence="1" id="KW-0677">Repeat</keyword>
<evidence type="ECO:0000256" key="2">
    <source>
        <dbReference type="PROSITE-ProRule" id="PRU00317"/>
    </source>
</evidence>
<dbReference type="GO" id="GO:0000480">
    <property type="term" value="P:endonucleolytic cleavage in 5'-ETS of tricistronic rRNA transcript (SSU-rRNA, 5.8S rRNA, LSU-rRNA)"/>
    <property type="evidence" value="ECO:0007669"/>
    <property type="project" value="TreeGrafter"/>
</dbReference>
<feature type="repeat" description="Pumilio" evidence="2">
    <location>
        <begin position="72"/>
        <end position="107"/>
    </location>
</feature>
<dbReference type="GO" id="GO:0000472">
    <property type="term" value="P:endonucleolytic cleavage to generate mature 5'-end of SSU-rRNA from (SSU-rRNA, 5.8S rRNA, LSU-rRNA)"/>
    <property type="evidence" value="ECO:0007669"/>
    <property type="project" value="TreeGrafter"/>
</dbReference>
<dbReference type="Proteomes" id="UP000694925">
    <property type="component" value="Unplaced"/>
</dbReference>
<dbReference type="InterPro" id="IPR040000">
    <property type="entry name" value="NOP9"/>
</dbReference>
<protein>
    <submittedName>
        <fullName evidence="5">Nucleolar protein 9</fullName>
    </submittedName>
</protein>
<dbReference type="PANTHER" id="PTHR13102:SF0">
    <property type="entry name" value="NUCLEOLAR PROTEIN 9"/>
    <property type="match status" value="1"/>
</dbReference>
<evidence type="ECO:0000313" key="4">
    <source>
        <dbReference type="Proteomes" id="UP000694925"/>
    </source>
</evidence>
<evidence type="ECO:0000256" key="3">
    <source>
        <dbReference type="SAM" id="MobiDB-lite"/>
    </source>
</evidence>
<organism evidence="4 5">
    <name type="scientific">Ceratina calcarata</name>
    <dbReference type="NCBI Taxonomy" id="156304"/>
    <lineage>
        <taxon>Eukaryota</taxon>
        <taxon>Metazoa</taxon>
        <taxon>Ecdysozoa</taxon>
        <taxon>Arthropoda</taxon>
        <taxon>Hexapoda</taxon>
        <taxon>Insecta</taxon>
        <taxon>Pterygota</taxon>
        <taxon>Neoptera</taxon>
        <taxon>Endopterygota</taxon>
        <taxon>Hymenoptera</taxon>
        <taxon>Apocrita</taxon>
        <taxon>Aculeata</taxon>
        <taxon>Apoidea</taxon>
        <taxon>Anthophila</taxon>
        <taxon>Apidae</taxon>
        <taxon>Ceratina</taxon>
        <taxon>Zadontomerus</taxon>
    </lineage>
</organism>
<dbReference type="PROSITE" id="PS50302">
    <property type="entry name" value="PUM"/>
    <property type="match status" value="1"/>
</dbReference>